<dbReference type="InterPro" id="IPR006311">
    <property type="entry name" value="TAT_signal"/>
</dbReference>
<sequence>MTGSRRVLKASVTAAAVVAATLSFAGTADAAGSCSGSLIDTYNVTGDYSPYTGQYVGQVRLYWDGTNNCAIFTKSGGPLYGVTTSMSIKLMASTSPERSDTDSGSFAQYAGPVTVAAAGKCVRWEGSIVYNGRTVAYDSIGWQHCG</sequence>
<dbReference type="Proteomes" id="UP000235464">
    <property type="component" value="Chromosome I"/>
</dbReference>
<dbReference type="EMBL" id="LT963352">
    <property type="protein sequence ID" value="SOR80176.1"/>
    <property type="molecule type" value="Genomic_DNA"/>
</dbReference>
<dbReference type="AlphaFoldDB" id="A0A2N9BA07"/>
<organism evidence="2 3">
    <name type="scientific">Streptomyces chartreusis NRRL 3882</name>
    <dbReference type="NCBI Taxonomy" id="1079985"/>
    <lineage>
        <taxon>Bacteria</taxon>
        <taxon>Bacillati</taxon>
        <taxon>Actinomycetota</taxon>
        <taxon>Actinomycetes</taxon>
        <taxon>Kitasatosporales</taxon>
        <taxon>Streptomycetaceae</taxon>
        <taxon>Streptomyces</taxon>
    </lineage>
</organism>
<reference evidence="3" key="1">
    <citation type="submission" date="2017-11" db="EMBL/GenBank/DDBJ databases">
        <authorList>
            <person name="Wibberg D."/>
        </authorList>
    </citation>
    <scope>NUCLEOTIDE SEQUENCE [LARGE SCALE GENOMIC DNA]</scope>
</reference>
<accession>A0A2N9BA07</accession>
<keyword evidence="3" id="KW-1185">Reference proteome</keyword>
<evidence type="ECO:0008006" key="4">
    <source>
        <dbReference type="Google" id="ProtNLM"/>
    </source>
</evidence>
<gene>
    <name evidence="2" type="ORF">SCNRRL3882_3632</name>
</gene>
<evidence type="ECO:0000256" key="1">
    <source>
        <dbReference type="SAM" id="SignalP"/>
    </source>
</evidence>
<protein>
    <recommendedName>
        <fullName evidence="4">Spore-associated protein A</fullName>
    </recommendedName>
</protein>
<name>A0A2N9BA07_STRCX</name>
<feature type="chain" id="PRO_5014692682" description="Spore-associated protein A" evidence="1">
    <location>
        <begin position="31"/>
        <end position="146"/>
    </location>
</feature>
<evidence type="ECO:0000313" key="2">
    <source>
        <dbReference type="EMBL" id="SOR80176.1"/>
    </source>
</evidence>
<evidence type="ECO:0000313" key="3">
    <source>
        <dbReference type="Proteomes" id="UP000235464"/>
    </source>
</evidence>
<proteinExistence type="predicted"/>
<dbReference type="PROSITE" id="PS51318">
    <property type="entry name" value="TAT"/>
    <property type="match status" value="1"/>
</dbReference>
<keyword evidence="1" id="KW-0732">Signal</keyword>
<feature type="signal peptide" evidence="1">
    <location>
        <begin position="1"/>
        <end position="30"/>
    </location>
</feature>